<dbReference type="EMBL" id="LXQA010051398">
    <property type="protein sequence ID" value="MCI03182.1"/>
    <property type="molecule type" value="Genomic_DNA"/>
</dbReference>
<dbReference type="AlphaFoldDB" id="A0A392NUS7"/>
<keyword evidence="3" id="KW-1185">Reference proteome</keyword>
<comment type="caution">
    <text evidence="2">The sequence shown here is derived from an EMBL/GenBank/DDBJ whole genome shotgun (WGS) entry which is preliminary data.</text>
</comment>
<evidence type="ECO:0000313" key="3">
    <source>
        <dbReference type="Proteomes" id="UP000265520"/>
    </source>
</evidence>
<feature type="non-terminal residue" evidence="2">
    <location>
        <position position="1"/>
    </location>
</feature>
<evidence type="ECO:0000313" key="2">
    <source>
        <dbReference type="EMBL" id="MCI03182.1"/>
    </source>
</evidence>
<dbReference type="GO" id="GO:0004386">
    <property type="term" value="F:helicase activity"/>
    <property type="evidence" value="ECO:0007669"/>
    <property type="project" value="UniProtKB-KW"/>
</dbReference>
<keyword evidence="2" id="KW-0547">Nucleotide-binding</keyword>
<dbReference type="InterPro" id="IPR016197">
    <property type="entry name" value="Chromo-like_dom_sf"/>
</dbReference>
<dbReference type="Proteomes" id="UP000265520">
    <property type="component" value="Unassembled WGS sequence"/>
</dbReference>
<dbReference type="Pfam" id="PF00385">
    <property type="entry name" value="Chromo"/>
    <property type="match status" value="1"/>
</dbReference>
<sequence>VVRWKKDWSKPHRLLLKRKIIVSKLNAHPFDGSDDNDSVCQYEWLVKWTGLGYDHVTWELDDATFMTSSKGIKLMDNYEIRQKRSDGLSNPLEAKEVLFI</sequence>
<dbReference type="SUPFAM" id="SSF54160">
    <property type="entry name" value="Chromo domain-like"/>
    <property type="match status" value="1"/>
</dbReference>
<proteinExistence type="predicted"/>
<organism evidence="2 3">
    <name type="scientific">Trifolium medium</name>
    <dbReference type="NCBI Taxonomy" id="97028"/>
    <lineage>
        <taxon>Eukaryota</taxon>
        <taxon>Viridiplantae</taxon>
        <taxon>Streptophyta</taxon>
        <taxon>Embryophyta</taxon>
        <taxon>Tracheophyta</taxon>
        <taxon>Spermatophyta</taxon>
        <taxon>Magnoliopsida</taxon>
        <taxon>eudicotyledons</taxon>
        <taxon>Gunneridae</taxon>
        <taxon>Pentapetalae</taxon>
        <taxon>rosids</taxon>
        <taxon>fabids</taxon>
        <taxon>Fabales</taxon>
        <taxon>Fabaceae</taxon>
        <taxon>Papilionoideae</taxon>
        <taxon>50 kb inversion clade</taxon>
        <taxon>NPAAA clade</taxon>
        <taxon>Hologalegina</taxon>
        <taxon>IRL clade</taxon>
        <taxon>Trifolieae</taxon>
        <taxon>Trifolium</taxon>
    </lineage>
</organism>
<keyword evidence="2" id="KW-0347">Helicase</keyword>
<dbReference type="Gene3D" id="2.40.50.40">
    <property type="match status" value="1"/>
</dbReference>
<keyword evidence="2" id="KW-0378">Hydrolase</keyword>
<reference evidence="2 3" key="1">
    <citation type="journal article" date="2018" name="Front. Plant Sci.">
        <title>Red Clover (Trifolium pratense) and Zigzag Clover (T. medium) - A Picture of Genomic Similarities and Differences.</title>
        <authorList>
            <person name="Dluhosova J."/>
            <person name="Istvanek J."/>
            <person name="Nedelnik J."/>
            <person name="Repkova J."/>
        </authorList>
    </citation>
    <scope>NUCLEOTIDE SEQUENCE [LARGE SCALE GENOMIC DNA]</scope>
    <source>
        <strain evidence="3">cv. 10/8</strain>
        <tissue evidence="2">Leaf</tissue>
    </source>
</reference>
<evidence type="ECO:0000259" key="1">
    <source>
        <dbReference type="Pfam" id="PF00385"/>
    </source>
</evidence>
<keyword evidence="2" id="KW-0067">ATP-binding</keyword>
<name>A0A392NUS7_9FABA</name>
<protein>
    <submittedName>
        <fullName evidence="2">Helicase protein MOM1-like</fullName>
    </submittedName>
</protein>
<accession>A0A392NUS7</accession>
<dbReference type="InterPro" id="IPR023780">
    <property type="entry name" value="Chromo_domain"/>
</dbReference>
<feature type="domain" description="Chromo" evidence="1">
    <location>
        <begin position="35"/>
        <end position="60"/>
    </location>
</feature>